<proteinExistence type="predicted"/>
<protein>
    <submittedName>
        <fullName evidence="1">Uncharacterized protein</fullName>
    </submittedName>
</protein>
<dbReference type="RefSeq" id="WP_013330723.1">
    <property type="nucleotide sequence ID" value="NC_014507.1"/>
</dbReference>
<evidence type="ECO:0000313" key="2">
    <source>
        <dbReference type="Proteomes" id="UP000006565"/>
    </source>
</evidence>
<sequence length="78" mass="8674">MPDYNRYQKMIINTLARKLGPAAGDFADDMARKTGTKFTEISPGNIENFASHVEKNAVQFISPAEAQFIANTIRKLKA</sequence>
<gene>
    <name evidence="1" type="ordered locus">Mpet_2807</name>
</gene>
<accession>E1RHG7</accession>
<organism evidence="1 2">
    <name type="scientific">Methanolacinia petrolearia (strain DSM 11571 / OCM 486 / SEBR 4847)</name>
    <name type="common">Methanoplanus petrolearius</name>
    <dbReference type="NCBI Taxonomy" id="679926"/>
    <lineage>
        <taxon>Archaea</taxon>
        <taxon>Methanobacteriati</taxon>
        <taxon>Methanobacteriota</taxon>
        <taxon>Stenosarchaea group</taxon>
        <taxon>Methanomicrobia</taxon>
        <taxon>Methanomicrobiales</taxon>
        <taxon>Methanomicrobiaceae</taxon>
        <taxon>Methanolacinia</taxon>
    </lineage>
</organism>
<keyword evidence="2" id="KW-1185">Reference proteome</keyword>
<name>E1RHG7_METP4</name>
<reference evidence="1 2" key="1">
    <citation type="journal article" date="2010" name="Stand. Genomic Sci.">
        <title>Complete genome sequence of Methanoplanus petrolearius type strain (SEBR 4847).</title>
        <authorList>
            <person name="Brambilla E."/>
            <person name="Djao O.D."/>
            <person name="Daligault H."/>
            <person name="Lapidus A."/>
            <person name="Lucas S."/>
            <person name="Hammon N."/>
            <person name="Nolan M."/>
            <person name="Tice H."/>
            <person name="Cheng J.F."/>
            <person name="Han C."/>
            <person name="Tapia R."/>
            <person name="Goodwin L."/>
            <person name="Pitluck S."/>
            <person name="Liolios K."/>
            <person name="Ivanova N."/>
            <person name="Mavromatis K."/>
            <person name="Mikhailova N."/>
            <person name="Pati A."/>
            <person name="Chen A."/>
            <person name="Palaniappan K."/>
            <person name="Land M."/>
            <person name="Hauser L."/>
            <person name="Chang Y.J."/>
            <person name="Jeffries C.D."/>
            <person name="Rohde M."/>
            <person name="Spring S."/>
            <person name="Sikorski J."/>
            <person name="Goker M."/>
            <person name="Woyke T."/>
            <person name="Bristow J."/>
            <person name="Eisen J.A."/>
            <person name="Markowitz V."/>
            <person name="Hugenholtz P."/>
            <person name="Kyrpides N.C."/>
            <person name="Klenk H.P."/>
        </authorList>
    </citation>
    <scope>NUCLEOTIDE SEQUENCE [LARGE SCALE GENOMIC DNA]</scope>
    <source>
        <strain evidence="2">DSM 11571 / OCM 486 / SEBR 4847</strain>
    </source>
</reference>
<dbReference type="GeneID" id="9745302"/>
<evidence type="ECO:0000313" key="1">
    <source>
        <dbReference type="EMBL" id="ADN37550.1"/>
    </source>
</evidence>
<dbReference type="Proteomes" id="UP000006565">
    <property type="component" value="Chromosome"/>
</dbReference>
<dbReference type="KEGG" id="mpi:Mpet_2807"/>
<dbReference type="OrthoDB" id="108634at2157"/>
<dbReference type="HOGENOM" id="CLU_2613664_0_0_2"/>
<dbReference type="STRING" id="679926.Mpet_2807"/>
<dbReference type="AlphaFoldDB" id="E1RHG7"/>
<dbReference type="EMBL" id="CP002117">
    <property type="protein sequence ID" value="ADN37550.1"/>
    <property type="molecule type" value="Genomic_DNA"/>
</dbReference>